<evidence type="ECO:0000313" key="25">
    <source>
        <dbReference type="Proteomes" id="UP000298663"/>
    </source>
</evidence>
<dbReference type="PIRSF" id="PIRSF037880">
    <property type="entry name" value="Parkin"/>
    <property type="match status" value="1"/>
</dbReference>
<evidence type="ECO:0000259" key="22">
    <source>
        <dbReference type="PROSITE" id="PS50053"/>
    </source>
</evidence>
<dbReference type="Gene3D" id="3.10.20.90">
    <property type="entry name" value="Phosphatidylinositol 3-kinase Catalytic Subunit, Chain A, domain 1"/>
    <property type="match status" value="1"/>
</dbReference>
<comment type="pathway">
    <text evidence="4 19">Protein modification; protein ubiquitination.</text>
</comment>
<evidence type="ECO:0000256" key="13">
    <source>
        <dbReference type="ARBA" id="ARBA00022833"/>
    </source>
</evidence>
<dbReference type="GO" id="GO:0009893">
    <property type="term" value="P:positive regulation of metabolic process"/>
    <property type="evidence" value="ECO:0007669"/>
    <property type="project" value="UniProtKB-ARBA"/>
</dbReference>
<dbReference type="InterPro" id="IPR002867">
    <property type="entry name" value="IBR_dom"/>
</dbReference>
<evidence type="ECO:0000256" key="9">
    <source>
        <dbReference type="ARBA" id="ARBA00022723"/>
    </source>
</evidence>
<evidence type="ECO:0000256" key="3">
    <source>
        <dbReference type="ARBA" id="ARBA00004514"/>
    </source>
</evidence>
<keyword evidence="10" id="KW-0677">Repeat</keyword>
<evidence type="ECO:0000256" key="8">
    <source>
        <dbReference type="ARBA" id="ARBA00022679"/>
    </source>
</evidence>
<dbReference type="STRING" id="34508.A0A4U5N1J7"/>
<dbReference type="PRINTS" id="PR01475">
    <property type="entry name" value="PARKIN"/>
</dbReference>
<dbReference type="InterPro" id="IPR041565">
    <property type="entry name" value="Parkin_Znf-RING"/>
</dbReference>
<keyword evidence="15 19" id="KW-0072">Autophagy</keyword>
<dbReference type="GO" id="GO:0061630">
    <property type="term" value="F:ubiquitin protein ligase activity"/>
    <property type="evidence" value="ECO:0007669"/>
    <property type="project" value="UniProtKB-EC"/>
</dbReference>
<keyword evidence="7" id="KW-0597">Phosphoprotein</keyword>
<dbReference type="SUPFAM" id="SSF54236">
    <property type="entry name" value="Ubiquitin-like"/>
    <property type="match status" value="1"/>
</dbReference>
<evidence type="ECO:0000256" key="16">
    <source>
        <dbReference type="ARBA" id="ARBA00023128"/>
    </source>
</evidence>
<dbReference type="GO" id="GO:0005739">
    <property type="term" value="C:mitochondrion"/>
    <property type="evidence" value="ECO:0007669"/>
    <property type="project" value="UniProtKB-SubCell"/>
</dbReference>
<sequence>MTSQEVIISFRDRTTSTSGESPSMSSRLRQFVIPVNSEDTVAEISAKVAATTGHKTDEIRLIFCGKELSESATFESLMLGASTTLLALAVDVDAKKKTAEKLKEASQEAQSAAIGSFHVYCKGCECVSQGKLRMYCGNCDSSAVIARKEPSGWSDVLYSKRIPVYCTDCEAEGCHARFAFKCVKCKELAVVLPHLRPNRSTENCIICGESEEPLVADLGCGHPTCLPCFEAYLLTTFEQSKFSMKPPFGYSINCALYGCDSWVTDAHHFYLLGAENYKKYQLNAAEKYVAMHEDGHFCPRPECGAAFMVEPWVEEDRLVSCPKCLHTFCSECRTPGRCSCADAESEDQKTIRTTSKRCPSCSVNIERNGGCTHIHCTQCGEDWCFVCVKPWSDECQWDHWFE</sequence>
<dbReference type="InterPro" id="IPR000626">
    <property type="entry name" value="Ubiquitin-like_dom"/>
</dbReference>
<dbReference type="GO" id="GO:0008270">
    <property type="term" value="F:zinc ion binding"/>
    <property type="evidence" value="ECO:0007669"/>
    <property type="project" value="UniProtKB-KW"/>
</dbReference>
<evidence type="ECO:0000256" key="4">
    <source>
        <dbReference type="ARBA" id="ARBA00004906"/>
    </source>
</evidence>
<dbReference type="EMBL" id="AZBU02000005">
    <property type="protein sequence ID" value="TKR76120.1"/>
    <property type="molecule type" value="Genomic_DNA"/>
</dbReference>
<comment type="subcellular location">
    <subcellularLocation>
        <location evidence="3">Cytoplasm</location>
        <location evidence="3">Cytosol</location>
    </subcellularLocation>
    <subcellularLocation>
        <location evidence="2 19">Mitochondrion</location>
    </subcellularLocation>
</comment>
<evidence type="ECO:0000256" key="18">
    <source>
        <dbReference type="ARBA" id="ARBA00029536"/>
    </source>
</evidence>
<evidence type="ECO:0000256" key="5">
    <source>
        <dbReference type="ARBA" id="ARBA00012251"/>
    </source>
</evidence>
<dbReference type="Pfam" id="PF17978">
    <property type="entry name" value="zf-RING_14"/>
    <property type="match status" value="1"/>
</dbReference>
<evidence type="ECO:0000256" key="17">
    <source>
        <dbReference type="ARBA" id="ARBA00029442"/>
    </source>
</evidence>
<dbReference type="SMART" id="SM00647">
    <property type="entry name" value="IBR"/>
    <property type="match status" value="1"/>
</dbReference>
<reference evidence="24 25" key="1">
    <citation type="journal article" date="2015" name="Genome Biol.">
        <title>Comparative genomics of Steinernema reveals deeply conserved gene regulatory networks.</title>
        <authorList>
            <person name="Dillman A.R."/>
            <person name="Macchietto M."/>
            <person name="Porter C.F."/>
            <person name="Rogers A."/>
            <person name="Williams B."/>
            <person name="Antoshechkin I."/>
            <person name="Lee M.M."/>
            <person name="Goodwin Z."/>
            <person name="Lu X."/>
            <person name="Lewis E.E."/>
            <person name="Goodrich-Blair H."/>
            <person name="Stock S.P."/>
            <person name="Adams B.J."/>
            <person name="Sternberg P.W."/>
            <person name="Mortazavi A."/>
        </authorList>
    </citation>
    <scope>NUCLEOTIDE SEQUENCE [LARGE SCALE GENOMIC DNA]</scope>
    <source>
        <strain evidence="24 25">ALL</strain>
    </source>
</reference>
<evidence type="ECO:0000259" key="23">
    <source>
        <dbReference type="PROSITE" id="PS51873"/>
    </source>
</evidence>
<keyword evidence="12 19" id="KW-0833">Ubl conjugation pathway</keyword>
<comment type="catalytic activity">
    <reaction evidence="1 19">
        <text>[E2 ubiquitin-conjugating enzyme]-S-ubiquitinyl-L-cysteine + [acceptor protein]-L-lysine = [E2 ubiquitin-conjugating enzyme]-L-cysteine + [acceptor protein]-N(6)-ubiquitinyl-L-lysine.</text>
        <dbReference type="EC" id="2.3.2.31"/>
    </reaction>
</comment>
<evidence type="ECO:0000313" key="24">
    <source>
        <dbReference type="EMBL" id="TKR76120.1"/>
    </source>
</evidence>
<name>A0A4U5N1J7_STECR</name>
<dbReference type="OrthoDB" id="1431934at2759"/>
<dbReference type="InterPro" id="IPR044066">
    <property type="entry name" value="TRIAD_supradom"/>
</dbReference>
<keyword evidence="16 19" id="KW-0496">Mitochondrion</keyword>
<dbReference type="Proteomes" id="UP000298663">
    <property type="component" value="Unassembled WGS sequence"/>
</dbReference>
<comment type="similarity">
    <text evidence="17 19">Belongs to the RBR family. Parkin subfamily.</text>
</comment>
<evidence type="ECO:0000256" key="12">
    <source>
        <dbReference type="ARBA" id="ARBA00022786"/>
    </source>
</evidence>
<dbReference type="Pfam" id="PF17976">
    <property type="entry name" value="zf-RING_12"/>
    <property type="match status" value="1"/>
</dbReference>
<dbReference type="InterPro" id="IPR041170">
    <property type="entry name" value="Znf-RING_14"/>
</dbReference>
<dbReference type="GO" id="GO:0016567">
    <property type="term" value="P:protein ubiquitination"/>
    <property type="evidence" value="ECO:0007669"/>
    <property type="project" value="UniProtKB-UniRule"/>
</dbReference>
<evidence type="ECO:0000256" key="1">
    <source>
        <dbReference type="ARBA" id="ARBA00001798"/>
    </source>
</evidence>
<dbReference type="CDD" id="cd17039">
    <property type="entry name" value="Ubl_ubiquitin_like"/>
    <property type="match status" value="1"/>
</dbReference>
<evidence type="ECO:0000256" key="2">
    <source>
        <dbReference type="ARBA" id="ARBA00004173"/>
    </source>
</evidence>
<keyword evidence="14 19" id="KW-0832">Ubl conjugation</keyword>
<keyword evidence="11" id="KW-0863">Zinc-finger</keyword>
<comment type="function">
    <text evidence="19">Functions within a multiprotein E3 ubiquitin ligase complex, catalyzing the covalent attachment of ubiquitin moieties onto substrate proteins.</text>
</comment>
<dbReference type="Pfam" id="PF00240">
    <property type="entry name" value="ubiquitin"/>
    <property type="match status" value="1"/>
</dbReference>
<comment type="subunit">
    <text evidence="19">Forms an E3 ubiquitin ligase complex.</text>
</comment>
<dbReference type="Gene3D" id="1.20.120.1750">
    <property type="match status" value="1"/>
</dbReference>
<feature type="compositionally biased region" description="Low complexity" evidence="21">
    <location>
        <begin position="15"/>
        <end position="24"/>
    </location>
</feature>
<dbReference type="AlphaFoldDB" id="A0A4U5N1J7"/>
<dbReference type="InterPro" id="IPR003977">
    <property type="entry name" value="Parkin"/>
</dbReference>
<keyword evidence="6" id="KW-0963">Cytoplasm</keyword>
<reference evidence="24 25" key="2">
    <citation type="journal article" date="2019" name="G3 (Bethesda)">
        <title>Hybrid Assembly of the Genome of the Entomopathogenic Nematode Steinernema carpocapsae Identifies the X-Chromosome.</title>
        <authorList>
            <person name="Serra L."/>
            <person name="Macchietto M."/>
            <person name="Macias-Munoz A."/>
            <person name="McGill C.J."/>
            <person name="Rodriguez I.M."/>
            <person name="Rodriguez B."/>
            <person name="Murad R."/>
            <person name="Mortazavi A."/>
        </authorList>
    </citation>
    <scope>NUCLEOTIDE SEQUENCE [LARGE SCALE GENOMIC DNA]</scope>
    <source>
        <strain evidence="24 25">ALL</strain>
    </source>
</reference>
<keyword evidence="25" id="KW-1185">Reference proteome</keyword>
<dbReference type="GO" id="GO:0000151">
    <property type="term" value="C:ubiquitin ligase complex"/>
    <property type="evidence" value="ECO:0007669"/>
    <property type="project" value="UniProtKB-UniRule"/>
</dbReference>
<dbReference type="GO" id="GO:0005829">
    <property type="term" value="C:cytosol"/>
    <property type="evidence" value="ECO:0007669"/>
    <property type="project" value="UniProtKB-SubCell"/>
</dbReference>
<accession>A0A4U5N1J7</accession>
<dbReference type="PROSITE" id="PS50053">
    <property type="entry name" value="UBIQUITIN_2"/>
    <property type="match status" value="1"/>
</dbReference>
<evidence type="ECO:0000256" key="19">
    <source>
        <dbReference type="PIRNR" id="PIRNR037880"/>
    </source>
</evidence>
<dbReference type="Pfam" id="PF22191">
    <property type="entry name" value="IBR_1"/>
    <property type="match status" value="1"/>
</dbReference>
<keyword evidence="9 19" id="KW-0479">Metal-binding</keyword>
<feature type="active site" evidence="20">
    <location>
        <position position="371"/>
    </location>
</feature>
<organism evidence="24 25">
    <name type="scientific">Steinernema carpocapsae</name>
    <name type="common">Entomopathogenic nematode</name>
    <dbReference type="NCBI Taxonomy" id="34508"/>
    <lineage>
        <taxon>Eukaryota</taxon>
        <taxon>Metazoa</taxon>
        <taxon>Ecdysozoa</taxon>
        <taxon>Nematoda</taxon>
        <taxon>Chromadorea</taxon>
        <taxon>Rhabditida</taxon>
        <taxon>Tylenchina</taxon>
        <taxon>Panagrolaimomorpha</taxon>
        <taxon>Strongyloidoidea</taxon>
        <taxon>Steinernematidae</taxon>
        <taxon>Steinernema</taxon>
    </lineage>
</organism>
<evidence type="ECO:0000256" key="15">
    <source>
        <dbReference type="ARBA" id="ARBA00023006"/>
    </source>
</evidence>
<dbReference type="PROSITE" id="PS51873">
    <property type="entry name" value="TRIAD"/>
    <property type="match status" value="1"/>
</dbReference>
<feature type="domain" description="Ubiquitin-like" evidence="22">
    <location>
        <begin position="6"/>
        <end position="85"/>
    </location>
</feature>
<keyword evidence="13 19" id="KW-0862">Zinc</keyword>
<feature type="domain" description="RING-type" evidence="23">
    <location>
        <begin position="200"/>
        <end position="402"/>
    </location>
</feature>
<feature type="region of interest" description="Disordered" evidence="21">
    <location>
        <begin position="1"/>
        <end position="24"/>
    </location>
</feature>
<dbReference type="PANTHER" id="PTHR11685">
    <property type="entry name" value="RBR FAMILY RING FINGER AND IBR DOMAIN-CONTAINING"/>
    <property type="match status" value="1"/>
</dbReference>
<evidence type="ECO:0000256" key="11">
    <source>
        <dbReference type="ARBA" id="ARBA00022771"/>
    </source>
</evidence>
<evidence type="ECO:0000256" key="7">
    <source>
        <dbReference type="ARBA" id="ARBA00022553"/>
    </source>
</evidence>
<gene>
    <name evidence="24" type="ORF">L596_017312</name>
</gene>
<comment type="caution">
    <text evidence="24">The sequence shown here is derived from an EMBL/GenBank/DDBJ whole genome shotgun (WGS) entry which is preliminary data.</text>
</comment>
<evidence type="ECO:0000256" key="6">
    <source>
        <dbReference type="ARBA" id="ARBA00022490"/>
    </source>
</evidence>
<dbReference type="EC" id="2.3.2.31" evidence="5 19"/>
<dbReference type="GO" id="GO:0006914">
    <property type="term" value="P:autophagy"/>
    <property type="evidence" value="ECO:0007669"/>
    <property type="project" value="UniProtKB-UniRule"/>
</dbReference>
<evidence type="ECO:0000256" key="10">
    <source>
        <dbReference type="ARBA" id="ARBA00022737"/>
    </source>
</evidence>
<proteinExistence type="inferred from homology"/>
<dbReference type="SUPFAM" id="SSF57850">
    <property type="entry name" value="RING/U-box"/>
    <property type="match status" value="3"/>
</dbReference>
<evidence type="ECO:0000256" key="14">
    <source>
        <dbReference type="ARBA" id="ARBA00022843"/>
    </source>
</evidence>
<dbReference type="UniPathway" id="UPA00143"/>
<keyword evidence="8" id="KW-0808">Transferase</keyword>
<evidence type="ECO:0000256" key="21">
    <source>
        <dbReference type="SAM" id="MobiDB-lite"/>
    </source>
</evidence>
<evidence type="ECO:0000256" key="20">
    <source>
        <dbReference type="PIRSR" id="PIRSR037880-1"/>
    </source>
</evidence>
<dbReference type="InterPro" id="IPR029071">
    <property type="entry name" value="Ubiquitin-like_domsf"/>
</dbReference>
<dbReference type="InterPro" id="IPR031127">
    <property type="entry name" value="E3_UB_ligase_RBR"/>
</dbReference>
<protein>
    <recommendedName>
        <fullName evidence="18 19">E3 ubiquitin-protein ligase parkin</fullName>
        <ecNumber evidence="5 19">2.3.2.31</ecNumber>
    </recommendedName>
</protein>